<dbReference type="EMBL" id="GL376576">
    <property type="status" value="NOT_ANNOTATED_CDS"/>
    <property type="molecule type" value="Genomic_DNA"/>
</dbReference>
<dbReference type="GO" id="GO:0005085">
    <property type="term" value="F:guanyl-nucleotide exchange factor activity"/>
    <property type="evidence" value="ECO:0007669"/>
    <property type="project" value="InterPro"/>
</dbReference>
<dbReference type="InterPro" id="IPR011993">
    <property type="entry name" value="PH-like_dom_sf"/>
</dbReference>
<reference evidence="4" key="1">
    <citation type="journal article" date="2010" name="Genome Biol.">
        <title>Genome sequence of the necrotrophic plant pathogen Pythium ultimum reveals original pathogenicity mechanisms and effector repertoire.</title>
        <authorList>
            <person name="Levesque C.A."/>
            <person name="Brouwer H."/>
            <person name="Cano L."/>
            <person name="Hamilton J.P."/>
            <person name="Holt C."/>
            <person name="Huitema E."/>
            <person name="Raffaele S."/>
            <person name="Robideau G.P."/>
            <person name="Thines M."/>
            <person name="Win J."/>
            <person name="Zerillo M.M."/>
            <person name="Beakes G.W."/>
            <person name="Boore J.L."/>
            <person name="Busam D."/>
            <person name="Dumas B."/>
            <person name="Ferriera S."/>
            <person name="Fuerstenberg S.I."/>
            <person name="Gachon C.M."/>
            <person name="Gaulin E."/>
            <person name="Govers F."/>
            <person name="Grenville-Briggs L."/>
            <person name="Horner N."/>
            <person name="Hostetler J."/>
            <person name="Jiang R.H."/>
            <person name="Johnson J."/>
            <person name="Krajaejun T."/>
            <person name="Lin H."/>
            <person name="Meijer H.J."/>
            <person name="Moore B."/>
            <person name="Morris P."/>
            <person name="Phuntmart V."/>
            <person name="Puiu D."/>
            <person name="Shetty J."/>
            <person name="Stajich J.E."/>
            <person name="Tripathy S."/>
            <person name="Wawra S."/>
            <person name="van West P."/>
            <person name="Whitty B.R."/>
            <person name="Coutinho P.M."/>
            <person name="Henrissat B."/>
            <person name="Martin F."/>
            <person name="Thomas P.D."/>
            <person name="Tyler B.M."/>
            <person name="De Vries R.P."/>
            <person name="Kamoun S."/>
            <person name="Yandell M."/>
            <person name="Tisserat N."/>
            <person name="Buell C.R."/>
        </authorList>
    </citation>
    <scope>NUCLEOTIDE SEQUENCE</scope>
    <source>
        <strain evidence="4">DAOM:BR144</strain>
    </source>
</reference>
<reference evidence="4" key="2">
    <citation type="submission" date="2010-04" db="EMBL/GenBank/DDBJ databases">
        <authorList>
            <person name="Buell R."/>
            <person name="Hamilton J."/>
            <person name="Hostetler J."/>
        </authorList>
    </citation>
    <scope>NUCLEOTIDE SEQUENCE [LARGE SCALE GENOMIC DNA]</scope>
    <source>
        <strain evidence="4">DAOM:BR144</strain>
    </source>
</reference>
<dbReference type="Gene3D" id="2.30.29.30">
    <property type="entry name" value="Pleckstrin-homology domain (PH domain)/Phosphotyrosine-binding domain (PTB)"/>
    <property type="match status" value="1"/>
</dbReference>
<feature type="region of interest" description="Disordered" evidence="1">
    <location>
        <begin position="427"/>
        <end position="450"/>
    </location>
</feature>
<dbReference type="SUPFAM" id="SSF48065">
    <property type="entry name" value="DBL homology domain (DH-domain)"/>
    <property type="match status" value="1"/>
</dbReference>
<dbReference type="InterPro" id="IPR000219">
    <property type="entry name" value="DH_dom"/>
</dbReference>
<dbReference type="EnsemblProtists" id="PYU1_T014627">
    <property type="protein sequence ID" value="PYU1_T014627"/>
    <property type="gene ID" value="PYU1_G014596"/>
</dbReference>
<dbReference type="VEuPathDB" id="FungiDB:PYU1_G014596"/>
<sequence>MGSNCCEHKSGVASPRRTYLPRLATLDLTGDSRYFLHHPSSLESPNAIITDDDARNEQVERICDEIYMTECAYVSDLKTLLHHFFEPLQDYAIKHTIDLGAMTALHSSIKIILHIHKELLRQLLTLSDSNNEVSSYSDEEIVSVDEQLLSPPVSISSLPRYVAAFDFTIEFMKVYAFYCSSYLSAKDELALLQKKYPGLGTLTTQLNEHARDELHVDILAHMIKPVQRICQYPIFFRELLKNVVTEQDAANVEHTLHKIESVAMHVNEKVREAQQNARLFELHQTIDSKSAKVDLLQPSRTLLSEAVVRVVILDLPRWPSFFSKLRFRRRRSDEAAPPLLRRRSSGDKVRLILLSDALLMAKKHEEKLKVQRQLCLSCASVQDCKDDPNAPKCSFMMEVSKVGRCQCHQLTPATLKRSPKWRNSLSMITGSTTSTMTPQPRSKAPRKATS</sequence>
<dbReference type="GO" id="GO:0005737">
    <property type="term" value="C:cytoplasm"/>
    <property type="evidence" value="ECO:0007669"/>
    <property type="project" value="TreeGrafter"/>
</dbReference>
<evidence type="ECO:0000256" key="1">
    <source>
        <dbReference type="SAM" id="MobiDB-lite"/>
    </source>
</evidence>
<dbReference type="InParanoid" id="K3XBM8"/>
<dbReference type="SMART" id="SM00325">
    <property type="entry name" value="RhoGEF"/>
    <property type="match status" value="1"/>
</dbReference>
<evidence type="ECO:0000313" key="4">
    <source>
        <dbReference type="Proteomes" id="UP000019132"/>
    </source>
</evidence>
<keyword evidence="4" id="KW-1185">Reference proteome</keyword>
<dbReference type="InterPro" id="IPR035899">
    <property type="entry name" value="DBL_dom_sf"/>
</dbReference>
<dbReference type="STRING" id="431595.K3XBM8"/>
<dbReference type="Pfam" id="PF00621">
    <property type="entry name" value="RhoGEF"/>
    <property type="match status" value="1"/>
</dbReference>
<dbReference type="Gene3D" id="1.20.900.10">
    <property type="entry name" value="Dbl homology (DH) domain"/>
    <property type="match status" value="1"/>
</dbReference>
<dbReference type="PANTHER" id="PTHR12673:SF159">
    <property type="entry name" value="LD03170P"/>
    <property type="match status" value="1"/>
</dbReference>
<dbReference type="HOGENOM" id="CLU_609039_0_0_1"/>
<protein>
    <recommendedName>
        <fullName evidence="2">DH domain-containing protein</fullName>
    </recommendedName>
</protein>
<name>K3XBM8_GLOUD</name>
<feature type="domain" description="DH" evidence="2">
    <location>
        <begin position="58"/>
        <end position="269"/>
    </location>
</feature>
<dbReference type="AlphaFoldDB" id="K3XBM8"/>
<feature type="compositionally biased region" description="Low complexity" evidence="1">
    <location>
        <begin position="427"/>
        <end position="437"/>
    </location>
</feature>
<evidence type="ECO:0000313" key="3">
    <source>
        <dbReference type="EnsemblProtists" id="PYU1_T014627"/>
    </source>
</evidence>
<dbReference type="OMA" id="QQRRFFN"/>
<proteinExistence type="predicted"/>
<dbReference type="PANTHER" id="PTHR12673">
    <property type="entry name" value="FACIOGENITAL DYSPLASIA PROTEIN"/>
    <property type="match status" value="1"/>
</dbReference>
<evidence type="ECO:0000259" key="2">
    <source>
        <dbReference type="PROSITE" id="PS50010"/>
    </source>
</evidence>
<accession>K3XBM8</accession>
<reference evidence="3" key="3">
    <citation type="submission" date="2015-02" db="UniProtKB">
        <authorList>
            <consortium name="EnsemblProtists"/>
        </authorList>
    </citation>
    <scope>IDENTIFICATION</scope>
    <source>
        <strain evidence="3">DAOM BR144</strain>
    </source>
</reference>
<dbReference type="PROSITE" id="PS50010">
    <property type="entry name" value="DH_2"/>
    <property type="match status" value="1"/>
</dbReference>
<dbReference type="Proteomes" id="UP000019132">
    <property type="component" value="Unassembled WGS sequence"/>
</dbReference>
<organism evidence="3 4">
    <name type="scientific">Globisporangium ultimum (strain ATCC 200006 / CBS 805.95 / DAOM BR144)</name>
    <name type="common">Pythium ultimum</name>
    <dbReference type="NCBI Taxonomy" id="431595"/>
    <lineage>
        <taxon>Eukaryota</taxon>
        <taxon>Sar</taxon>
        <taxon>Stramenopiles</taxon>
        <taxon>Oomycota</taxon>
        <taxon>Peronosporomycetes</taxon>
        <taxon>Pythiales</taxon>
        <taxon>Pythiaceae</taxon>
        <taxon>Globisporangium</taxon>
    </lineage>
</organism>
<dbReference type="eggNOG" id="KOG3519">
    <property type="taxonomic scope" value="Eukaryota"/>
</dbReference>
<dbReference type="InterPro" id="IPR051092">
    <property type="entry name" value="FYVE_RhoGEF_PH"/>
</dbReference>